<dbReference type="PROSITE" id="PS51913">
    <property type="entry name" value="HTH_HARE"/>
    <property type="match status" value="1"/>
</dbReference>
<evidence type="ECO:0000313" key="4">
    <source>
        <dbReference type="EMBL" id="KAK9818456.1"/>
    </source>
</evidence>
<evidence type="ECO:0000259" key="3">
    <source>
        <dbReference type="PROSITE" id="PS51913"/>
    </source>
</evidence>
<proteinExistence type="predicted"/>
<feature type="compositionally biased region" description="Pro residues" evidence="2">
    <location>
        <begin position="256"/>
        <end position="267"/>
    </location>
</feature>
<organism evidence="4 5">
    <name type="scientific">Apatococcus lobatus</name>
    <dbReference type="NCBI Taxonomy" id="904363"/>
    <lineage>
        <taxon>Eukaryota</taxon>
        <taxon>Viridiplantae</taxon>
        <taxon>Chlorophyta</taxon>
        <taxon>core chlorophytes</taxon>
        <taxon>Trebouxiophyceae</taxon>
        <taxon>Chlorellales</taxon>
        <taxon>Chlorellaceae</taxon>
        <taxon>Apatococcus</taxon>
    </lineage>
</organism>
<comment type="caution">
    <text evidence="4">The sequence shown here is derived from an EMBL/GenBank/DDBJ whole genome shotgun (WGS) entry which is preliminary data.</text>
</comment>
<feature type="region of interest" description="Disordered" evidence="2">
    <location>
        <begin position="350"/>
        <end position="393"/>
    </location>
</feature>
<dbReference type="GO" id="GO:0006355">
    <property type="term" value="P:regulation of DNA-templated transcription"/>
    <property type="evidence" value="ECO:0007669"/>
    <property type="project" value="InterPro"/>
</dbReference>
<sequence length="711" mass="75758">MPYRSASGRFLDSATAASLGINEPKTTLGGGLKPLASGGGIFKSAAVAVLRLERKLMTTGDITKVALEKELINCQGKTPDATMASALYTDVKRKPETSVFTRPEEGLFGLREWEDEGFVPEVAQSSPVAAPVAPVTAQPKRIRSPGARVIKKPKRFANGQGLEQYDDILIEDPNLGMDDRFNSGSGGALRLLGDVCLNQGSSDSPHAPQTGRSKEYSGSTSPASKSWQADELALLAPFLPYRQPLHALNDPNPWPFWAPPSQPPTPSPKKSRSPESALPVRIKADPDGPQSQRERMRPEPLQLDQSTAGHSRESHGRPGSSTPETAAQRLGSMPDGLHTLHEAAISPIGLAPLPTLSNSPSIDSSKRRKKPKLSVDLPQGEQLKVEEGEEGTQINSTTPNIMAIYSALQTPRIGLTPIPSPTPVPAASAAPTYTSVGVGTNTAPGFLNAGHMLPLSPSCFGNLDTPNLINLPLPDVELTSHEEFAELQLHTGHTPQQPGLLQASMPDLYQPRLVSTGPHPALKSNAIDRPMQAVTLNVGNVHGGYVPAPIHHGLGHASHRPPSGVISSATSGARREMHPYGKCHGETGSLGLSMGQGQRALALIEERVKAVEKQVGGTDPIQAGKAWLLLSRAYQSESRTSPEFKAKAESALLRAWDFCSVCFATCCKEPSPGCEQSFSYLLKRIRSLNQKPAEDIAGTLPSNMVPLQTAS</sequence>
<feature type="region of interest" description="Disordered" evidence="2">
    <location>
        <begin position="256"/>
        <end position="332"/>
    </location>
</feature>
<feature type="domain" description="HTH HARE-type" evidence="3">
    <location>
        <begin position="40"/>
        <end position="113"/>
    </location>
</feature>
<dbReference type="InterPro" id="IPR007759">
    <property type="entry name" value="Asxl_HARE-HTH"/>
</dbReference>
<reference evidence="4 5" key="1">
    <citation type="journal article" date="2024" name="Nat. Commun.">
        <title>Phylogenomics reveals the evolutionary origins of lichenization in chlorophyte algae.</title>
        <authorList>
            <person name="Puginier C."/>
            <person name="Libourel C."/>
            <person name="Otte J."/>
            <person name="Skaloud P."/>
            <person name="Haon M."/>
            <person name="Grisel S."/>
            <person name="Petersen M."/>
            <person name="Berrin J.G."/>
            <person name="Delaux P.M."/>
            <person name="Dal Grande F."/>
            <person name="Keller J."/>
        </authorList>
    </citation>
    <scope>NUCLEOTIDE SEQUENCE [LARGE SCALE GENOMIC DNA]</scope>
    <source>
        <strain evidence="4 5">SAG 2145</strain>
    </source>
</reference>
<evidence type="ECO:0000256" key="2">
    <source>
        <dbReference type="SAM" id="MobiDB-lite"/>
    </source>
</evidence>
<keyword evidence="5" id="KW-1185">Reference proteome</keyword>
<accession>A0AAW1PXN9</accession>
<gene>
    <name evidence="4" type="ORF">WJX74_003971</name>
</gene>
<dbReference type="Proteomes" id="UP001438707">
    <property type="component" value="Unassembled WGS sequence"/>
</dbReference>
<feature type="compositionally biased region" description="Basic and acidic residues" evidence="2">
    <location>
        <begin position="282"/>
        <end position="298"/>
    </location>
</feature>
<evidence type="ECO:0000256" key="1">
    <source>
        <dbReference type="ARBA" id="ARBA00023163"/>
    </source>
</evidence>
<name>A0AAW1PXN9_9CHLO</name>
<evidence type="ECO:0000313" key="5">
    <source>
        <dbReference type="Proteomes" id="UP001438707"/>
    </source>
</evidence>
<dbReference type="Pfam" id="PF05066">
    <property type="entry name" value="HARE-HTH"/>
    <property type="match status" value="1"/>
</dbReference>
<protein>
    <recommendedName>
        <fullName evidence="3">HTH HARE-type domain-containing protein</fullName>
    </recommendedName>
</protein>
<keyword evidence="1" id="KW-0804">Transcription</keyword>
<dbReference type="AlphaFoldDB" id="A0AAW1PXN9"/>
<feature type="region of interest" description="Disordered" evidence="2">
    <location>
        <begin position="200"/>
        <end position="224"/>
    </location>
</feature>
<dbReference type="EMBL" id="JALJOS010000062">
    <property type="protein sequence ID" value="KAK9818456.1"/>
    <property type="molecule type" value="Genomic_DNA"/>
</dbReference>